<dbReference type="InterPro" id="IPR019050">
    <property type="entry name" value="FDF_dom"/>
</dbReference>
<comment type="caution">
    <text evidence="16">The sequence shown here is derived from an EMBL/GenBank/DDBJ whole genome shotgun (WGS) entry which is preliminary data.</text>
</comment>
<dbReference type="GO" id="GO:0033962">
    <property type="term" value="P:P-body assembly"/>
    <property type="evidence" value="ECO:0007669"/>
    <property type="project" value="TreeGrafter"/>
</dbReference>
<feature type="short sequence motif" description="TFG box" evidence="10">
    <location>
        <begin position="640"/>
        <end position="660"/>
    </location>
</feature>
<feature type="short sequence motif" description="FFD box" evidence="9">
    <location>
        <begin position="612"/>
        <end position="628"/>
    </location>
</feature>
<feature type="domain" description="DFDF" evidence="13">
    <location>
        <begin position="555"/>
        <end position="591"/>
    </location>
</feature>
<dbReference type="Gene3D" id="1.20.58.400">
    <property type="entry name" value="t-snare proteins"/>
    <property type="match status" value="1"/>
</dbReference>
<dbReference type="SUPFAM" id="SSF58038">
    <property type="entry name" value="SNARE fusion complex"/>
    <property type="match status" value="1"/>
</dbReference>
<dbReference type="GO" id="GO:0016192">
    <property type="term" value="P:vesicle-mediated transport"/>
    <property type="evidence" value="ECO:0007669"/>
    <property type="project" value="InterPro"/>
</dbReference>
<feature type="coiled-coil region" evidence="11">
    <location>
        <begin position="43"/>
        <end position="103"/>
    </location>
</feature>
<evidence type="ECO:0000256" key="10">
    <source>
        <dbReference type="PROSITE-ProRule" id="PRU00869"/>
    </source>
</evidence>
<feature type="compositionally biased region" description="Polar residues" evidence="12">
    <location>
        <begin position="616"/>
        <end position="626"/>
    </location>
</feature>
<evidence type="ECO:0000256" key="4">
    <source>
        <dbReference type="ARBA" id="ARBA00022692"/>
    </source>
</evidence>
<dbReference type="Gene3D" id="2.30.30.100">
    <property type="match status" value="1"/>
</dbReference>
<dbReference type="InterPro" id="IPR038407">
    <property type="entry name" value="v-SNARE_N_sf"/>
</dbReference>
<evidence type="ECO:0000256" key="5">
    <source>
        <dbReference type="ARBA" id="ARBA00022927"/>
    </source>
</evidence>
<dbReference type="InterPro" id="IPR007705">
    <property type="entry name" value="Vesicle_trsprt_v-SNARE_N"/>
</dbReference>
<keyword evidence="3" id="KW-0813">Transport</keyword>
<keyword evidence="7 11" id="KW-0175">Coiled coil</keyword>
<gene>
    <name evidence="16" type="ORF">GMORB2_1105</name>
</gene>
<dbReference type="FunFam" id="1.20.5.110:FF:000002">
    <property type="entry name" value="Vesicle transport through interaction with t-SNAREsB"/>
    <property type="match status" value="1"/>
</dbReference>
<feature type="compositionally biased region" description="Gly residues" evidence="12">
    <location>
        <begin position="680"/>
        <end position="690"/>
    </location>
</feature>
<comment type="similarity">
    <text evidence="2">Belongs to the VTI1 family.</text>
</comment>
<feature type="compositionally biased region" description="Basic and acidic residues" evidence="12">
    <location>
        <begin position="640"/>
        <end position="653"/>
    </location>
</feature>
<proteinExistence type="inferred from homology"/>
<evidence type="ECO:0000313" key="16">
    <source>
        <dbReference type="EMBL" id="KAF4125859.1"/>
    </source>
</evidence>
<dbReference type="RefSeq" id="XP_035324511.1">
    <property type="nucleotide sequence ID" value="XM_035463087.1"/>
</dbReference>
<dbReference type="Proteomes" id="UP000749293">
    <property type="component" value="Unassembled WGS sequence"/>
</dbReference>
<dbReference type="Pfam" id="PF05008">
    <property type="entry name" value="V-SNARE"/>
    <property type="match status" value="1"/>
</dbReference>
<dbReference type="SUPFAM" id="SSF47661">
    <property type="entry name" value="t-snare proteins"/>
    <property type="match status" value="1"/>
</dbReference>
<dbReference type="Pfam" id="PF09532">
    <property type="entry name" value="FDF"/>
    <property type="match status" value="1"/>
</dbReference>
<evidence type="ECO:0000256" key="7">
    <source>
        <dbReference type="ARBA" id="ARBA00023054"/>
    </source>
</evidence>
<evidence type="ECO:0000259" key="14">
    <source>
        <dbReference type="PROSITE" id="PS51513"/>
    </source>
</evidence>
<feature type="domain" description="TFG box profile" evidence="15">
    <location>
        <begin position="640"/>
        <end position="660"/>
    </location>
</feature>
<dbReference type="PROSITE" id="PS51512">
    <property type="entry name" value="DFDF"/>
    <property type="match status" value="1"/>
</dbReference>
<reference evidence="16" key="1">
    <citation type="submission" date="2020-03" db="EMBL/GenBank/DDBJ databases">
        <title>Site-based positive gene gene selection in Geosmithia morbida across the United States reveals a broad range of putative effectors and factors for local host and environmental adapation.</title>
        <authorList>
            <person name="Onufrak A."/>
            <person name="Murdoch R.W."/>
            <person name="Gazis R."/>
            <person name="Huff M."/>
            <person name="Staton M."/>
            <person name="Klingeman W."/>
            <person name="Hadziabdic D."/>
        </authorList>
    </citation>
    <scope>NUCLEOTIDE SEQUENCE</scope>
    <source>
        <strain evidence="16">1262</strain>
    </source>
</reference>
<evidence type="ECO:0000313" key="17">
    <source>
        <dbReference type="Proteomes" id="UP000749293"/>
    </source>
</evidence>
<dbReference type="SUPFAM" id="SSF50182">
    <property type="entry name" value="Sm-like ribonucleoproteins"/>
    <property type="match status" value="1"/>
</dbReference>
<dbReference type="Pfam" id="PF12701">
    <property type="entry name" value="LSM14"/>
    <property type="match status" value="1"/>
</dbReference>
<dbReference type="SMART" id="SM01271">
    <property type="entry name" value="LSM14"/>
    <property type="match status" value="1"/>
</dbReference>
<dbReference type="InterPro" id="IPR010989">
    <property type="entry name" value="SNARE"/>
</dbReference>
<dbReference type="GO" id="GO:0016020">
    <property type="term" value="C:membrane"/>
    <property type="evidence" value="ECO:0007669"/>
    <property type="project" value="UniProtKB-SubCell"/>
</dbReference>
<dbReference type="GO" id="GO:0034063">
    <property type="term" value="P:stress granule assembly"/>
    <property type="evidence" value="ECO:0007669"/>
    <property type="project" value="TreeGrafter"/>
</dbReference>
<dbReference type="InterPro" id="IPR025768">
    <property type="entry name" value="TFG_box"/>
</dbReference>
<feature type="compositionally biased region" description="Low complexity" evidence="12">
    <location>
        <begin position="598"/>
        <end position="613"/>
    </location>
</feature>
<feature type="region of interest" description="Disordered" evidence="12">
    <location>
        <begin position="262"/>
        <end position="498"/>
    </location>
</feature>
<feature type="compositionally biased region" description="Pro residues" evidence="12">
    <location>
        <begin position="332"/>
        <end position="356"/>
    </location>
</feature>
<evidence type="ECO:0000256" key="2">
    <source>
        <dbReference type="ARBA" id="ARBA00006108"/>
    </source>
</evidence>
<evidence type="ECO:0000256" key="1">
    <source>
        <dbReference type="ARBA" id="ARBA00004211"/>
    </source>
</evidence>
<evidence type="ECO:0000256" key="3">
    <source>
        <dbReference type="ARBA" id="ARBA00022448"/>
    </source>
</evidence>
<dbReference type="SMART" id="SM01199">
    <property type="entry name" value="FDF"/>
    <property type="match status" value="1"/>
</dbReference>
<evidence type="ECO:0000259" key="13">
    <source>
        <dbReference type="PROSITE" id="PS51512"/>
    </source>
</evidence>
<keyword evidence="17" id="KW-1185">Reference proteome</keyword>
<dbReference type="OrthoDB" id="21539at2759"/>
<feature type="compositionally biased region" description="Polar residues" evidence="12">
    <location>
        <begin position="487"/>
        <end position="498"/>
    </location>
</feature>
<dbReference type="SMART" id="SM00397">
    <property type="entry name" value="t_SNARE"/>
    <property type="match status" value="1"/>
</dbReference>
<dbReference type="PROSITE" id="PS51513">
    <property type="entry name" value="FFD"/>
    <property type="match status" value="1"/>
</dbReference>
<evidence type="ECO:0000256" key="9">
    <source>
        <dbReference type="PROSITE-ProRule" id="PRU00846"/>
    </source>
</evidence>
<dbReference type="InterPro" id="IPR025761">
    <property type="entry name" value="FFD_box"/>
</dbReference>
<dbReference type="AlphaFoldDB" id="A0A9P4Z1S7"/>
<feature type="domain" description="FFD box profile" evidence="14">
    <location>
        <begin position="612"/>
        <end position="628"/>
    </location>
</feature>
<dbReference type="InterPro" id="IPR025762">
    <property type="entry name" value="DFDF"/>
</dbReference>
<comment type="subcellular location">
    <subcellularLocation>
        <location evidence="1">Membrane</location>
        <topology evidence="1">Single-pass type IV membrane protein</topology>
    </subcellularLocation>
</comment>
<dbReference type="EMBL" id="JAANYQ010000002">
    <property type="protein sequence ID" value="KAF4125859.1"/>
    <property type="molecule type" value="Genomic_DNA"/>
</dbReference>
<name>A0A9P4Z1S7_9HYPO</name>
<dbReference type="PROSITE" id="PS51536">
    <property type="entry name" value="TFG"/>
    <property type="match status" value="1"/>
</dbReference>
<feature type="compositionally biased region" description="Basic and acidic residues" evidence="12">
    <location>
        <begin position="577"/>
        <end position="586"/>
    </location>
</feature>
<accession>A0A9P4Z1S7</accession>
<evidence type="ECO:0000256" key="11">
    <source>
        <dbReference type="SAM" id="Coils"/>
    </source>
</evidence>
<dbReference type="PANTHER" id="PTHR13586:SF0">
    <property type="entry name" value="TRAILER HITCH, ISOFORM H"/>
    <property type="match status" value="1"/>
</dbReference>
<feature type="compositionally biased region" description="Polar residues" evidence="12">
    <location>
        <begin position="587"/>
        <end position="597"/>
    </location>
</feature>
<dbReference type="PANTHER" id="PTHR13586">
    <property type="entry name" value="SCD6 PROTEIN-RELATED"/>
    <property type="match status" value="1"/>
</dbReference>
<dbReference type="GO" id="GO:0006886">
    <property type="term" value="P:intracellular protein transport"/>
    <property type="evidence" value="ECO:0007669"/>
    <property type="project" value="InterPro"/>
</dbReference>
<dbReference type="Pfam" id="PF12352">
    <property type="entry name" value="V-SNARE_C"/>
    <property type="match status" value="1"/>
</dbReference>
<feature type="region of interest" description="Disordered" evidence="12">
    <location>
        <begin position="538"/>
        <end position="701"/>
    </location>
</feature>
<evidence type="ECO:0000259" key="15">
    <source>
        <dbReference type="PROSITE" id="PS51536"/>
    </source>
</evidence>
<feature type="compositionally biased region" description="Pro residues" evidence="12">
    <location>
        <begin position="281"/>
        <end position="308"/>
    </location>
</feature>
<dbReference type="CDD" id="cd01736">
    <property type="entry name" value="LSm14_N"/>
    <property type="match status" value="1"/>
</dbReference>
<evidence type="ECO:0000256" key="12">
    <source>
        <dbReference type="SAM" id="MobiDB-lite"/>
    </source>
</evidence>
<dbReference type="GO" id="GO:0003729">
    <property type="term" value="F:mRNA binding"/>
    <property type="evidence" value="ECO:0007669"/>
    <property type="project" value="TreeGrafter"/>
</dbReference>
<evidence type="ECO:0000256" key="8">
    <source>
        <dbReference type="ARBA" id="ARBA00023136"/>
    </source>
</evidence>
<evidence type="ECO:0000256" key="6">
    <source>
        <dbReference type="ARBA" id="ARBA00022989"/>
    </source>
</evidence>
<keyword evidence="5" id="KW-0653">Protein transport</keyword>
<dbReference type="InterPro" id="IPR000727">
    <property type="entry name" value="T_SNARE_dom"/>
</dbReference>
<sequence>MANPLDTDAGSELFGSYEAELKLVQADIAQKLDQIPELSGEPRKAALAQAERALEEADEILGQMRLEKQNIPTSSRGKVNQRLRNFESDVDAAKRKLGSLSTDRSALFGSRYTDDPAGSSDPHLEQRQQLLSGTDRLERSSQRLKSTMAVANETEQIGASVLSDLNQQRDVISNTHDRLLESEGYVDRSIKTLRGMARSYVGVLHEINSDESTVSLENVRSFGTEGRRGRPEEEVGPSDQVYEYIVFRGSDVKDLRIEDHPGIKESKPPAMPDDPAIVGGPPEPRVVPRNIPPPPASFGQQPYPPNFYGPPGQWGRGGPVPGPGPQGFGNMPYPPPPGWFPPGQGFPPGPGGPGPGPWGNQQFPPGPGGLPGPEGSRAQQGPLSSDPPDAKPVTLSQQAPLIEPKSLAQQARQTADAPIPPVDSKPSVEEVKSAATHLTEAAPKLPEGPKTGPAGFRNDRVNPVVPLGASTRPFAPALPQQAEKASVETTVTTPGSVQDATTAARAAVAVAMAQLGNGNSGNAMDNLSNKVNEMRVSSGRGDYTAARGRGRGGRPPAAKVEVPKSDFDFAQSNAKFNKSEILKETANEGTPLTQTPNGSAASPADSSAGQDGAYNKTRSFFDNISSEAKDRADSSSSKPGGREWRDEEQRRNMETFGQGSVDGGRNYRGRGRGRGRGGRGRGFGRGGRGGSRPPYQTSVVN</sequence>
<dbReference type="InterPro" id="IPR010920">
    <property type="entry name" value="LSM_dom_sf"/>
</dbReference>
<dbReference type="GO" id="GO:0000932">
    <property type="term" value="C:P-body"/>
    <property type="evidence" value="ECO:0007669"/>
    <property type="project" value="TreeGrafter"/>
</dbReference>
<organism evidence="16 17">
    <name type="scientific">Geosmithia morbida</name>
    <dbReference type="NCBI Taxonomy" id="1094350"/>
    <lineage>
        <taxon>Eukaryota</taxon>
        <taxon>Fungi</taxon>
        <taxon>Dikarya</taxon>
        <taxon>Ascomycota</taxon>
        <taxon>Pezizomycotina</taxon>
        <taxon>Sordariomycetes</taxon>
        <taxon>Hypocreomycetidae</taxon>
        <taxon>Hypocreales</taxon>
        <taxon>Bionectriaceae</taxon>
        <taxon>Geosmithia</taxon>
    </lineage>
</organism>
<feature type="compositionally biased region" description="Basic residues" evidence="12">
    <location>
        <begin position="667"/>
        <end position="679"/>
    </location>
</feature>
<keyword evidence="4" id="KW-0812">Transmembrane</keyword>
<keyword evidence="8" id="KW-0472">Membrane</keyword>
<keyword evidence="6" id="KW-1133">Transmembrane helix</keyword>
<dbReference type="InterPro" id="IPR025609">
    <property type="entry name" value="Lsm14-like_N"/>
</dbReference>
<protein>
    <submittedName>
        <fullName evidence="16">Vesicle transport through interaction with t-SNAREs 1</fullName>
    </submittedName>
</protein>
<dbReference type="GeneID" id="55967335"/>
<dbReference type="CDD" id="cd15862">
    <property type="entry name" value="SNARE_Vti1"/>
    <property type="match status" value="1"/>
</dbReference>